<reference evidence="2" key="1">
    <citation type="journal article" date="2021" name="Proc. Natl. Acad. Sci. U.S.A.">
        <title>A Catalog of Tens of Thousands of Viruses from Human Metagenomes Reveals Hidden Associations with Chronic Diseases.</title>
        <authorList>
            <person name="Tisza M.J."/>
            <person name="Buck C.B."/>
        </authorList>
    </citation>
    <scope>NUCLEOTIDE SEQUENCE</scope>
    <source>
        <strain evidence="2">Ct5xZ3</strain>
    </source>
</reference>
<dbReference type="EMBL" id="BK057794">
    <property type="protein sequence ID" value="DAE92107.1"/>
    <property type="molecule type" value="Genomic_DNA"/>
</dbReference>
<keyword evidence="1" id="KW-1133">Transmembrane helix</keyword>
<name>A0A8S5RRW5_9CAUD</name>
<evidence type="ECO:0000313" key="2">
    <source>
        <dbReference type="EMBL" id="DAE92107.1"/>
    </source>
</evidence>
<proteinExistence type="predicted"/>
<keyword evidence="1" id="KW-0812">Transmembrane</keyword>
<keyword evidence="1" id="KW-0472">Membrane</keyword>
<protein>
    <submittedName>
        <fullName evidence="2">Uncharacterized protein</fullName>
    </submittedName>
</protein>
<organism evidence="2">
    <name type="scientific">Myoviridae sp. ct5xZ3</name>
    <dbReference type="NCBI Taxonomy" id="2827601"/>
    <lineage>
        <taxon>Viruses</taxon>
        <taxon>Duplodnaviria</taxon>
        <taxon>Heunggongvirae</taxon>
        <taxon>Uroviricota</taxon>
        <taxon>Caudoviricetes</taxon>
    </lineage>
</organism>
<sequence length="54" mass="6357">MTYLVYMNYMMLVFMCDYMQILPSELIGILIILGDVALAVHVCLKDKRKEKEKK</sequence>
<accession>A0A8S5RRW5</accession>
<feature type="transmembrane region" description="Helical" evidence="1">
    <location>
        <begin position="20"/>
        <end position="44"/>
    </location>
</feature>
<evidence type="ECO:0000256" key="1">
    <source>
        <dbReference type="SAM" id="Phobius"/>
    </source>
</evidence>